<dbReference type="InterPro" id="IPR003586">
    <property type="entry name" value="Hint_dom_C"/>
</dbReference>
<dbReference type="Pfam" id="PF07591">
    <property type="entry name" value="PT-HINT"/>
    <property type="match status" value="1"/>
</dbReference>
<evidence type="ECO:0000313" key="5">
    <source>
        <dbReference type="EMBL" id="TQV68302.1"/>
    </source>
</evidence>
<evidence type="ECO:0000313" key="6">
    <source>
        <dbReference type="Proteomes" id="UP000319732"/>
    </source>
</evidence>
<feature type="compositionally biased region" description="Low complexity" evidence="2">
    <location>
        <begin position="362"/>
        <end position="380"/>
    </location>
</feature>
<organism evidence="5 6">
    <name type="scientific">Exilibacterium tricleocarpae</name>
    <dbReference type="NCBI Taxonomy" id="2591008"/>
    <lineage>
        <taxon>Bacteria</taxon>
        <taxon>Pseudomonadati</taxon>
        <taxon>Pseudomonadota</taxon>
        <taxon>Gammaproteobacteria</taxon>
        <taxon>Cellvibrionales</taxon>
        <taxon>Cellvibrionaceae</taxon>
        <taxon>Exilibacterium</taxon>
    </lineage>
</organism>
<proteinExistence type="predicted"/>
<dbReference type="NCBIfam" id="TIGR01443">
    <property type="entry name" value="intein_Cterm"/>
    <property type="match status" value="1"/>
</dbReference>
<dbReference type="InterPro" id="IPR016193">
    <property type="entry name" value="Cytidine_deaminase-like"/>
</dbReference>
<dbReference type="SMART" id="SM00305">
    <property type="entry name" value="HintC"/>
    <property type="match status" value="1"/>
</dbReference>
<dbReference type="GO" id="GO:0003824">
    <property type="term" value="F:catalytic activity"/>
    <property type="evidence" value="ECO:0007669"/>
    <property type="project" value="InterPro"/>
</dbReference>
<dbReference type="EMBL" id="VHSG01000028">
    <property type="protein sequence ID" value="TQV68302.1"/>
    <property type="molecule type" value="Genomic_DNA"/>
</dbReference>
<accession>A0A545STL1</accession>
<protein>
    <submittedName>
        <fullName evidence="5">Uncharacterized protein</fullName>
    </submittedName>
</protein>
<evidence type="ECO:0000256" key="2">
    <source>
        <dbReference type="SAM" id="MobiDB-lite"/>
    </source>
</evidence>
<dbReference type="InterPro" id="IPR036844">
    <property type="entry name" value="Hint_dom_sf"/>
</dbReference>
<dbReference type="Gene3D" id="2.180.10.10">
    <property type="entry name" value="RHS repeat-associated core"/>
    <property type="match status" value="1"/>
</dbReference>
<dbReference type="OrthoDB" id="5702774at2"/>
<evidence type="ECO:0000259" key="3">
    <source>
        <dbReference type="SMART" id="SM00305"/>
    </source>
</evidence>
<gene>
    <name evidence="5" type="ORF">FKG94_23730</name>
</gene>
<reference evidence="5 6" key="1">
    <citation type="submission" date="2019-06" db="EMBL/GenBank/DDBJ databases">
        <title>Whole genome sequence for Cellvibrionaceae sp. R142.</title>
        <authorList>
            <person name="Wang G."/>
        </authorList>
    </citation>
    <scope>NUCLEOTIDE SEQUENCE [LARGE SCALE GENOMIC DNA]</scope>
    <source>
        <strain evidence="5 6">R142</strain>
    </source>
</reference>
<dbReference type="PROSITE" id="PS50818">
    <property type="entry name" value="INTEIN_C_TER"/>
    <property type="match status" value="1"/>
</dbReference>
<dbReference type="SUPFAM" id="SSF51294">
    <property type="entry name" value="Hedgehog/intein (Hint) domain"/>
    <property type="match status" value="1"/>
</dbReference>
<dbReference type="SMART" id="SM00306">
    <property type="entry name" value="HintN"/>
    <property type="match status" value="1"/>
</dbReference>
<feature type="domain" description="Hint" evidence="3">
    <location>
        <begin position="303"/>
        <end position="348"/>
    </location>
</feature>
<dbReference type="InterPro" id="IPR030934">
    <property type="entry name" value="Intein_C"/>
</dbReference>
<comment type="caution">
    <text evidence="5">The sequence shown here is derived from an EMBL/GenBank/DDBJ whole genome shotgun (WGS) entry which is preliminary data.</text>
</comment>
<dbReference type="Proteomes" id="UP000319732">
    <property type="component" value="Unassembled WGS sequence"/>
</dbReference>
<keyword evidence="1" id="KW-0677">Repeat</keyword>
<dbReference type="AlphaFoldDB" id="A0A545STL1"/>
<feature type="domain" description="Hint" evidence="4">
    <location>
        <begin position="203"/>
        <end position="302"/>
    </location>
</feature>
<dbReference type="Pfam" id="PF25023">
    <property type="entry name" value="TEN_YD-shell"/>
    <property type="match status" value="1"/>
</dbReference>
<dbReference type="RefSeq" id="WP_142929435.1">
    <property type="nucleotide sequence ID" value="NZ_ML660106.1"/>
</dbReference>
<dbReference type="PANTHER" id="PTHR32305">
    <property type="match status" value="1"/>
</dbReference>
<dbReference type="Gene3D" id="2.170.16.10">
    <property type="entry name" value="Hedgehog/Intein (Hint) domain"/>
    <property type="match status" value="1"/>
</dbReference>
<dbReference type="InterPro" id="IPR003587">
    <property type="entry name" value="Hint_dom_N"/>
</dbReference>
<dbReference type="NCBIfam" id="TIGR03696">
    <property type="entry name" value="Rhs_assc_core"/>
    <property type="match status" value="1"/>
</dbReference>
<dbReference type="CDD" id="cd00081">
    <property type="entry name" value="Hint"/>
    <property type="match status" value="1"/>
</dbReference>
<evidence type="ECO:0000259" key="4">
    <source>
        <dbReference type="SMART" id="SM00306"/>
    </source>
</evidence>
<dbReference type="SUPFAM" id="SSF53927">
    <property type="entry name" value="Cytidine deaminase-like"/>
    <property type="match status" value="1"/>
</dbReference>
<keyword evidence="6" id="KW-1185">Reference proteome</keyword>
<sequence>MNMLANLQQRLLIPHVLSLSLLLLCLAGLQPALAERTVTYFHHDALGSVVAASDAAGNLLWRKRYAPYGKPLAGSNTTEPSAYAGHIHDQDIGLTYMKARYYDPEAGRFMSPDPVGFVDHNPMSFNRYLYVNNNPYKYVDPDGEFLNFAAKFVLDVGVNVAFNYVTTGSLGVGSAVKESAMGVLNPGKTVQKVAKLSKALKGCCCYVEGTPVYAERGLVAIDQLALGDRVYARDPVSGEVELRPVTARYVTEGKEIYRLTTEDAWGGREVVAVTDNHPYWVIDRGWVESGSLEPGVTLVNDAGGEIQVVGIEAQGYAEDTYNIEVGEHHNYFVGEQRVLVHNCNCTNATKGAGRKGASGELTTTSGNTFTGNSTRSSRTGGDPRAPMSDQVSNALDNVKNPSGTHGACCEIDAMNKAANAGDTLRGARMGPVRDNKTGAIKPPCSTCRDVMDQLGVDH</sequence>
<dbReference type="InterPro" id="IPR056823">
    <property type="entry name" value="TEN-like_YD-shell"/>
</dbReference>
<name>A0A545STL1_9GAMM</name>
<dbReference type="InterPro" id="IPR050708">
    <property type="entry name" value="T6SS_VgrG/RHS"/>
</dbReference>
<dbReference type="PANTHER" id="PTHR32305:SF17">
    <property type="entry name" value="TRNA NUCLEASE WAPA"/>
    <property type="match status" value="1"/>
</dbReference>
<evidence type="ECO:0000256" key="1">
    <source>
        <dbReference type="ARBA" id="ARBA00022737"/>
    </source>
</evidence>
<dbReference type="InterPro" id="IPR022385">
    <property type="entry name" value="Rhs_assc_core"/>
</dbReference>
<feature type="region of interest" description="Disordered" evidence="2">
    <location>
        <begin position="351"/>
        <end position="388"/>
    </location>
</feature>